<organism evidence="1 2">
    <name type="scientific">Bacillus spizizenii (strain ATCC 23059 / NRRL B-14472 / W23)</name>
    <name type="common">Bacillus subtilis subsp. spizizenii</name>
    <dbReference type="NCBI Taxonomy" id="655816"/>
    <lineage>
        <taxon>Bacteria</taxon>
        <taxon>Bacillati</taxon>
        <taxon>Bacillota</taxon>
        <taxon>Bacilli</taxon>
        <taxon>Bacillales</taxon>
        <taxon>Bacillaceae</taxon>
        <taxon>Bacillus</taxon>
    </lineage>
</organism>
<evidence type="ECO:0000313" key="1">
    <source>
        <dbReference type="EMBL" id="ADM38573.1"/>
    </source>
</evidence>
<dbReference type="KEGG" id="bss:BSUW23_12675"/>
<evidence type="ECO:0000313" key="2">
    <source>
        <dbReference type="Proteomes" id="UP000002233"/>
    </source>
</evidence>
<reference evidence="1 2" key="2">
    <citation type="journal article" date="2011" name="Microbiology">
        <title>The genome sequence of Bacillus subtilis subsp. spizizenii W23: insights into speciation within the B. subtilis complex and into the history of B. subtilis genetics.</title>
        <authorList>
            <person name="Zeigler D.R."/>
        </authorList>
    </citation>
    <scope>NUCLEOTIDE SEQUENCE [LARGE SCALE GENOMIC DNA]</scope>
    <source>
        <strain evidence="2">ATCC 23059 / NRRL B-14472 / W23</strain>
    </source>
</reference>
<proteinExistence type="predicted"/>
<name>E0U4S1_BACSH</name>
<dbReference type="Proteomes" id="UP000002233">
    <property type="component" value="Chromosome"/>
</dbReference>
<sequence>MGKQQSGFLFTILRTQFRIEGDDEREEVVQ</sequence>
<accession>E0U4S1</accession>
<dbReference type="EMBL" id="CP002183">
    <property type="protein sequence ID" value="ADM38573.1"/>
    <property type="molecule type" value="Genomic_DNA"/>
</dbReference>
<gene>
    <name evidence="1" type="ordered locus">BSUW23_12675</name>
</gene>
<reference key="1">
    <citation type="submission" date="2010-08" db="EMBL/GenBank/DDBJ databases">
        <authorList>
            <person name="Zeigler D.R."/>
        </authorList>
    </citation>
    <scope>NUCLEOTIDE SEQUENCE</scope>
    <source>
        <strain>W23</strain>
    </source>
</reference>
<dbReference type="AlphaFoldDB" id="E0U4S1"/>
<dbReference type="HOGENOM" id="CLU_3402163_0_0_9"/>
<protein>
    <submittedName>
        <fullName evidence="1">Uncharacterized protein</fullName>
    </submittedName>
</protein>